<name>A0ABQ8IHD0_9ROSI</name>
<evidence type="ECO:0000256" key="1">
    <source>
        <dbReference type="ARBA" id="ARBA00022806"/>
    </source>
</evidence>
<dbReference type="Proteomes" id="UP000827721">
    <property type="component" value="Unassembled WGS sequence"/>
</dbReference>
<reference evidence="3 4" key="1">
    <citation type="submission" date="2021-02" db="EMBL/GenBank/DDBJ databases">
        <title>Plant Genome Project.</title>
        <authorList>
            <person name="Zhang R.-G."/>
        </authorList>
    </citation>
    <scope>NUCLEOTIDE SEQUENCE [LARGE SCALE GENOMIC DNA]</scope>
    <source>
        <tissue evidence="3">Leaves</tissue>
    </source>
</reference>
<evidence type="ECO:0000313" key="4">
    <source>
        <dbReference type="Proteomes" id="UP000827721"/>
    </source>
</evidence>
<feature type="domain" description="DEAD-box helicase OB fold" evidence="2">
    <location>
        <begin position="24"/>
        <end position="98"/>
    </location>
</feature>
<keyword evidence="1" id="KW-0547">Nucleotide-binding</keyword>
<dbReference type="EMBL" id="JAFEMO010000002">
    <property type="protein sequence ID" value="KAH7575829.1"/>
    <property type="molecule type" value="Genomic_DNA"/>
</dbReference>
<evidence type="ECO:0000313" key="3">
    <source>
        <dbReference type="EMBL" id="KAH7575829.1"/>
    </source>
</evidence>
<protein>
    <recommendedName>
        <fullName evidence="2">DEAD-box helicase OB fold domain-containing protein</fullName>
    </recommendedName>
</protein>
<gene>
    <name evidence="3" type="ORF">JRO89_XS02G0227900</name>
</gene>
<accession>A0ABQ8IHD0</accession>
<keyword evidence="1" id="KW-0067">ATP-binding</keyword>
<evidence type="ECO:0000259" key="2">
    <source>
        <dbReference type="Pfam" id="PF07717"/>
    </source>
</evidence>
<dbReference type="InterPro" id="IPR011709">
    <property type="entry name" value="DEAD-box_helicase_OB_fold"/>
</dbReference>
<keyword evidence="1" id="KW-0378">Hydrolase</keyword>
<keyword evidence="4" id="KW-1185">Reference proteome</keyword>
<dbReference type="Pfam" id="PF07717">
    <property type="entry name" value="OB_NTP_bind"/>
    <property type="match status" value="1"/>
</dbReference>
<sequence>MAMLSNGKHFFHFPIEILILKEFLQAILCAGLYPNVAATEQGIAAVALSNFRKSTNSASKAYTVWYDGRREVHIHPSSINNSLKAFQHPFLVFLEKVRHF</sequence>
<organism evidence="3 4">
    <name type="scientific">Xanthoceras sorbifolium</name>
    <dbReference type="NCBI Taxonomy" id="99658"/>
    <lineage>
        <taxon>Eukaryota</taxon>
        <taxon>Viridiplantae</taxon>
        <taxon>Streptophyta</taxon>
        <taxon>Embryophyta</taxon>
        <taxon>Tracheophyta</taxon>
        <taxon>Spermatophyta</taxon>
        <taxon>Magnoliopsida</taxon>
        <taxon>eudicotyledons</taxon>
        <taxon>Gunneridae</taxon>
        <taxon>Pentapetalae</taxon>
        <taxon>rosids</taxon>
        <taxon>malvids</taxon>
        <taxon>Sapindales</taxon>
        <taxon>Sapindaceae</taxon>
        <taxon>Xanthoceroideae</taxon>
        <taxon>Xanthoceras</taxon>
    </lineage>
</organism>
<keyword evidence="1" id="KW-0347">Helicase</keyword>
<proteinExistence type="predicted"/>
<comment type="caution">
    <text evidence="3">The sequence shown here is derived from an EMBL/GenBank/DDBJ whole genome shotgun (WGS) entry which is preliminary data.</text>
</comment>